<comment type="similarity">
    <text evidence="1 6">Belongs to the XseB family.</text>
</comment>
<evidence type="ECO:0000313" key="8">
    <source>
        <dbReference type="Proteomes" id="UP000271003"/>
    </source>
</evidence>
<evidence type="ECO:0000256" key="3">
    <source>
        <dbReference type="ARBA" id="ARBA00022722"/>
    </source>
</evidence>
<dbReference type="AlphaFoldDB" id="A0A2Z6I8R3"/>
<dbReference type="Proteomes" id="UP000271003">
    <property type="component" value="Chromosome"/>
</dbReference>
<dbReference type="RefSeq" id="WP_120176524.1">
    <property type="nucleotide sequence ID" value="NZ_AP018786.1"/>
</dbReference>
<dbReference type="HAMAP" id="MF_00337">
    <property type="entry name" value="Exonuc_7_S"/>
    <property type="match status" value="1"/>
</dbReference>
<dbReference type="InterPro" id="IPR003761">
    <property type="entry name" value="Exonuc_VII_S"/>
</dbReference>
<sequence length="91" mass="10057">MAKTAKAASEALPEPETLTFEEALDELESLTAAMATGTTTLRESVAAYERGTKLLARCRNELADARATIERLRETEEGDVERRPLDDEDED</sequence>
<dbReference type="Pfam" id="PF02609">
    <property type="entry name" value="Exonuc_VII_S"/>
    <property type="match status" value="1"/>
</dbReference>
<dbReference type="GO" id="GO:0008855">
    <property type="term" value="F:exodeoxyribonuclease VII activity"/>
    <property type="evidence" value="ECO:0007669"/>
    <property type="project" value="UniProtKB-UniRule"/>
</dbReference>
<dbReference type="GO" id="GO:0005829">
    <property type="term" value="C:cytosol"/>
    <property type="evidence" value="ECO:0007669"/>
    <property type="project" value="TreeGrafter"/>
</dbReference>
<dbReference type="EMBL" id="AP018786">
    <property type="protein sequence ID" value="BBF22855.1"/>
    <property type="molecule type" value="Genomic_DNA"/>
</dbReference>
<keyword evidence="8" id="KW-1185">Reference proteome</keyword>
<keyword evidence="3 6" id="KW-0540">Nuclease</keyword>
<dbReference type="KEGG" id="sutt:SUTMEG_07460"/>
<dbReference type="SUPFAM" id="SSF116842">
    <property type="entry name" value="XseB-like"/>
    <property type="match status" value="1"/>
</dbReference>
<dbReference type="NCBIfam" id="TIGR01280">
    <property type="entry name" value="xseB"/>
    <property type="match status" value="1"/>
</dbReference>
<comment type="subunit">
    <text evidence="6">Heterooligomer composed of large and small subunits.</text>
</comment>
<evidence type="ECO:0000256" key="2">
    <source>
        <dbReference type="ARBA" id="ARBA00022490"/>
    </source>
</evidence>
<name>A0A2Z6I8R3_9BURK</name>
<gene>
    <name evidence="6" type="primary">xseB</name>
    <name evidence="7" type="ORF">SUTMEG_07460</name>
</gene>
<organism evidence="7 8">
    <name type="scientific">Sutterella megalosphaeroides</name>
    <dbReference type="NCBI Taxonomy" id="2494234"/>
    <lineage>
        <taxon>Bacteria</taxon>
        <taxon>Pseudomonadati</taxon>
        <taxon>Pseudomonadota</taxon>
        <taxon>Betaproteobacteria</taxon>
        <taxon>Burkholderiales</taxon>
        <taxon>Sutterellaceae</taxon>
        <taxon>Sutterella</taxon>
    </lineage>
</organism>
<comment type="catalytic activity">
    <reaction evidence="6">
        <text>Exonucleolytic cleavage in either 5'- to 3'- or 3'- to 5'-direction to yield nucleoside 5'-phosphates.</text>
        <dbReference type="EC" id="3.1.11.6"/>
    </reaction>
</comment>
<evidence type="ECO:0000256" key="6">
    <source>
        <dbReference type="HAMAP-Rule" id="MF_00337"/>
    </source>
</evidence>
<proteinExistence type="inferred from homology"/>
<evidence type="ECO:0000256" key="5">
    <source>
        <dbReference type="ARBA" id="ARBA00022839"/>
    </source>
</evidence>
<dbReference type="InterPro" id="IPR037004">
    <property type="entry name" value="Exonuc_VII_ssu_sf"/>
</dbReference>
<evidence type="ECO:0000256" key="1">
    <source>
        <dbReference type="ARBA" id="ARBA00009998"/>
    </source>
</evidence>
<keyword evidence="4 6" id="KW-0378">Hydrolase</keyword>
<dbReference type="GO" id="GO:0009318">
    <property type="term" value="C:exodeoxyribonuclease VII complex"/>
    <property type="evidence" value="ECO:0007669"/>
    <property type="project" value="UniProtKB-UniRule"/>
</dbReference>
<keyword evidence="2 6" id="KW-0963">Cytoplasm</keyword>
<dbReference type="OrthoDB" id="287668at2"/>
<comment type="subcellular location">
    <subcellularLocation>
        <location evidence="6">Cytoplasm</location>
    </subcellularLocation>
</comment>
<dbReference type="GO" id="GO:0006308">
    <property type="term" value="P:DNA catabolic process"/>
    <property type="evidence" value="ECO:0007669"/>
    <property type="project" value="UniProtKB-UniRule"/>
</dbReference>
<dbReference type="Gene3D" id="1.10.287.1040">
    <property type="entry name" value="Exonuclease VII, small subunit"/>
    <property type="match status" value="1"/>
</dbReference>
<dbReference type="EC" id="3.1.11.6" evidence="6"/>
<comment type="function">
    <text evidence="6">Bidirectionally degrades single-stranded DNA into large acid-insoluble oligonucleotides, which are then degraded further into small acid-soluble oligonucleotides.</text>
</comment>
<accession>A0A2Z6I8R3</accession>
<dbReference type="PANTHER" id="PTHR34137:SF1">
    <property type="entry name" value="EXODEOXYRIBONUCLEASE 7 SMALL SUBUNIT"/>
    <property type="match status" value="1"/>
</dbReference>
<protein>
    <recommendedName>
        <fullName evidence="6">Exodeoxyribonuclease 7 small subunit</fullName>
        <ecNumber evidence="6">3.1.11.6</ecNumber>
    </recommendedName>
    <alternativeName>
        <fullName evidence="6">Exodeoxyribonuclease VII small subunit</fullName>
        <shortName evidence="6">Exonuclease VII small subunit</shortName>
    </alternativeName>
</protein>
<keyword evidence="5 6" id="KW-0269">Exonuclease</keyword>
<evidence type="ECO:0000256" key="4">
    <source>
        <dbReference type="ARBA" id="ARBA00022801"/>
    </source>
</evidence>
<evidence type="ECO:0000313" key="7">
    <source>
        <dbReference type="EMBL" id="BBF22855.1"/>
    </source>
</evidence>
<dbReference type="PANTHER" id="PTHR34137">
    <property type="entry name" value="EXODEOXYRIBONUCLEASE 7 SMALL SUBUNIT"/>
    <property type="match status" value="1"/>
</dbReference>
<reference evidence="7 8" key="1">
    <citation type="journal article" date="2018" name="Int. J. Syst. Evol. Microbiol.">
        <title>Mesosutterella multiformis gen. nov., sp. nov., a member of the family Sutterellaceae and Sutterella megalosphaeroides sp. nov., isolated from human faeces.</title>
        <authorList>
            <person name="Sakamoto M."/>
            <person name="Ikeyama N."/>
            <person name="Kunihiro T."/>
            <person name="Iino T."/>
            <person name="Yuki M."/>
            <person name="Ohkuma M."/>
        </authorList>
    </citation>
    <scope>NUCLEOTIDE SEQUENCE [LARGE SCALE GENOMIC DNA]</scope>
    <source>
        <strain evidence="7 8">6FBBBH3</strain>
    </source>
</reference>